<reference evidence="1 2" key="1">
    <citation type="journal article" date="2021" name="J. Hered.">
        <title>A chromosome-level genome assembly of the parasitoid wasp, Cotesia glomerata (Hymenoptera: Braconidae).</title>
        <authorList>
            <person name="Pinto B.J."/>
            <person name="Weis J.J."/>
            <person name="Gamble T."/>
            <person name="Ode P.J."/>
            <person name="Paul R."/>
            <person name="Zaspel J.M."/>
        </authorList>
    </citation>
    <scope>NUCLEOTIDE SEQUENCE [LARGE SCALE GENOMIC DNA]</scope>
    <source>
        <strain evidence="1">CgM1</strain>
    </source>
</reference>
<name>A0AAV7I5M5_COTGL</name>
<dbReference type="EMBL" id="JAHXZJ010002237">
    <property type="protein sequence ID" value="KAH0545933.1"/>
    <property type="molecule type" value="Genomic_DNA"/>
</dbReference>
<organism evidence="1 2">
    <name type="scientific">Cotesia glomerata</name>
    <name type="common">Lepidopteran parasitic wasp</name>
    <name type="synonym">Apanteles glomeratus</name>
    <dbReference type="NCBI Taxonomy" id="32391"/>
    <lineage>
        <taxon>Eukaryota</taxon>
        <taxon>Metazoa</taxon>
        <taxon>Ecdysozoa</taxon>
        <taxon>Arthropoda</taxon>
        <taxon>Hexapoda</taxon>
        <taxon>Insecta</taxon>
        <taxon>Pterygota</taxon>
        <taxon>Neoptera</taxon>
        <taxon>Endopterygota</taxon>
        <taxon>Hymenoptera</taxon>
        <taxon>Apocrita</taxon>
        <taxon>Ichneumonoidea</taxon>
        <taxon>Braconidae</taxon>
        <taxon>Microgastrinae</taxon>
        <taxon>Cotesia</taxon>
    </lineage>
</organism>
<keyword evidence="2" id="KW-1185">Reference proteome</keyword>
<gene>
    <name evidence="1" type="ORF">KQX54_004727</name>
</gene>
<dbReference type="AlphaFoldDB" id="A0AAV7I5M5"/>
<evidence type="ECO:0000313" key="1">
    <source>
        <dbReference type="EMBL" id="KAH0545933.1"/>
    </source>
</evidence>
<dbReference type="Proteomes" id="UP000826195">
    <property type="component" value="Unassembled WGS sequence"/>
</dbReference>
<proteinExistence type="predicted"/>
<sequence>MSSLLTKAKISKCALWTQKRAALYPIFSRRSLGVFSLQSPVSFEYITSTIFCRMLYIQDEDEEFAYNYCTRYKFYEHFVKATPESRETIYNMADVYRGTLLSFVVSTGEENKTVFQDLKFPHVP</sequence>
<accession>A0AAV7I5M5</accession>
<evidence type="ECO:0000313" key="2">
    <source>
        <dbReference type="Proteomes" id="UP000826195"/>
    </source>
</evidence>
<protein>
    <submittedName>
        <fullName evidence="1">Uncharacterized protein</fullName>
    </submittedName>
</protein>
<comment type="caution">
    <text evidence="1">The sequence shown here is derived from an EMBL/GenBank/DDBJ whole genome shotgun (WGS) entry which is preliminary data.</text>
</comment>